<dbReference type="EMBL" id="ML213590">
    <property type="protein sequence ID" value="TFK44190.1"/>
    <property type="molecule type" value="Genomic_DNA"/>
</dbReference>
<keyword evidence="2" id="KW-1185">Reference proteome</keyword>
<protein>
    <submittedName>
        <fullName evidence="1">Uncharacterized protein</fullName>
    </submittedName>
</protein>
<evidence type="ECO:0000313" key="2">
    <source>
        <dbReference type="Proteomes" id="UP000308652"/>
    </source>
</evidence>
<dbReference type="AlphaFoldDB" id="A0A5C3MG17"/>
<sequence>MLLPFEHANLALIFSSVDTLTSSETVSTETACPSFSSRLSLALFQISLLSSFLYYLHGFKRASFYVALRNRSETYQCGESVENQWAEGNLGRPVEECRFQAVGYELLLPKNRFTSGINVFEQGYLQLDEPFFFSGTSILSLDSISLSGFTEST</sequence>
<proteinExistence type="predicted"/>
<organism evidence="1 2">
    <name type="scientific">Crucibulum laeve</name>
    <dbReference type="NCBI Taxonomy" id="68775"/>
    <lineage>
        <taxon>Eukaryota</taxon>
        <taxon>Fungi</taxon>
        <taxon>Dikarya</taxon>
        <taxon>Basidiomycota</taxon>
        <taxon>Agaricomycotina</taxon>
        <taxon>Agaricomycetes</taxon>
        <taxon>Agaricomycetidae</taxon>
        <taxon>Agaricales</taxon>
        <taxon>Agaricineae</taxon>
        <taxon>Nidulariaceae</taxon>
        <taxon>Crucibulum</taxon>
    </lineage>
</organism>
<gene>
    <name evidence="1" type="ORF">BDQ12DRAFT_672541</name>
</gene>
<evidence type="ECO:0000313" key="1">
    <source>
        <dbReference type="EMBL" id="TFK44190.1"/>
    </source>
</evidence>
<name>A0A5C3MG17_9AGAR</name>
<accession>A0A5C3MG17</accession>
<dbReference type="Proteomes" id="UP000308652">
    <property type="component" value="Unassembled WGS sequence"/>
</dbReference>
<reference evidence="1 2" key="1">
    <citation type="journal article" date="2019" name="Nat. Ecol. Evol.">
        <title>Megaphylogeny resolves global patterns of mushroom evolution.</title>
        <authorList>
            <person name="Varga T."/>
            <person name="Krizsan K."/>
            <person name="Foldi C."/>
            <person name="Dima B."/>
            <person name="Sanchez-Garcia M."/>
            <person name="Sanchez-Ramirez S."/>
            <person name="Szollosi G.J."/>
            <person name="Szarkandi J.G."/>
            <person name="Papp V."/>
            <person name="Albert L."/>
            <person name="Andreopoulos W."/>
            <person name="Angelini C."/>
            <person name="Antonin V."/>
            <person name="Barry K.W."/>
            <person name="Bougher N.L."/>
            <person name="Buchanan P."/>
            <person name="Buyck B."/>
            <person name="Bense V."/>
            <person name="Catcheside P."/>
            <person name="Chovatia M."/>
            <person name="Cooper J."/>
            <person name="Damon W."/>
            <person name="Desjardin D."/>
            <person name="Finy P."/>
            <person name="Geml J."/>
            <person name="Haridas S."/>
            <person name="Hughes K."/>
            <person name="Justo A."/>
            <person name="Karasinski D."/>
            <person name="Kautmanova I."/>
            <person name="Kiss B."/>
            <person name="Kocsube S."/>
            <person name="Kotiranta H."/>
            <person name="LaButti K.M."/>
            <person name="Lechner B.E."/>
            <person name="Liimatainen K."/>
            <person name="Lipzen A."/>
            <person name="Lukacs Z."/>
            <person name="Mihaltcheva S."/>
            <person name="Morgado L.N."/>
            <person name="Niskanen T."/>
            <person name="Noordeloos M.E."/>
            <person name="Ohm R.A."/>
            <person name="Ortiz-Santana B."/>
            <person name="Ovrebo C."/>
            <person name="Racz N."/>
            <person name="Riley R."/>
            <person name="Savchenko A."/>
            <person name="Shiryaev A."/>
            <person name="Soop K."/>
            <person name="Spirin V."/>
            <person name="Szebenyi C."/>
            <person name="Tomsovsky M."/>
            <person name="Tulloss R.E."/>
            <person name="Uehling J."/>
            <person name="Grigoriev I.V."/>
            <person name="Vagvolgyi C."/>
            <person name="Papp T."/>
            <person name="Martin F.M."/>
            <person name="Miettinen O."/>
            <person name="Hibbett D.S."/>
            <person name="Nagy L.G."/>
        </authorList>
    </citation>
    <scope>NUCLEOTIDE SEQUENCE [LARGE SCALE GENOMIC DNA]</scope>
    <source>
        <strain evidence="1 2">CBS 166.37</strain>
    </source>
</reference>